<keyword evidence="2" id="KW-1185">Reference proteome</keyword>
<dbReference type="InterPro" id="IPR040344">
    <property type="entry name" value="At3g17950-like"/>
</dbReference>
<comment type="caution">
    <text evidence="1">The sequence shown here is derived from an EMBL/GenBank/DDBJ whole genome shotgun (WGS) entry which is preliminary data.</text>
</comment>
<reference evidence="1 2" key="1">
    <citation type="submission" date="2024-02" db="EMBL/GenBank/DDBJ databases">
        <authorList>
            <person name="Vignale AGUSTIN F."/>
            <person name="Sosa J E."/>
            <person name="Modenutti C."/>
        </authorList>
    </citation>
    <scope>NUCLEOTIDE SEQUENCE [LARGE SCALE GENOMIC DNA]</scope>
</reference>
<evidence type="ECO:0000313" key="2">
    <source>
        <dbReference type="Proteomes" id="UP001642360"/>
    </source>
</evidence>
<dbReference type="Proteomes" id="UP001642360">
    <property type="component" value="Unassembled WGS sequence"/>
</dbReference>
<gene>
    <name evidence="1" type="ORF">ILEXP_LOCUS51963</name>
</gene>
<protein>
    <submittedName>
        <fullName evidence="1">Uncharacterized protein</fullName>
    </submittedName>
</protein>
<evidence type="ECO:0000313" key="1">
    <source>
        <dbReference type="EMBL" id="CAK9181853.1"/>
    </source>
</evidence>
<dbReference type="PANTHER" id="PTHR33544">
    <property type="entry name" value="DUF4005 DOMAIN-CONTAINING PROTEIN-RELATED"/>
    <property type="match status" value="1"/>
</dbReference>
<proteinExistence type="predicted"/>
<dbReference type="AlphaFoldDB" id="A0ABC8ULI8"/>
<name>A0ABC8ULI8_9AQUA</name>
<organism evidence="1 2">
    <name type="scientific">Ilex paraguariensis</name>
    <name type="common">yerba mate</name>
    <dbReference type="NCBI Taxonomy" id="185542"/>
    <lineage>
        <taxon>Eukaryota</taxon>
        <taxon>Viridiplantae</taxon>
        <taxon>Streptophyta</taxon>
        <taxon>Embryophyta</taxon>
        <taxon>Tracheophyta</taxon>
        <taxon>Spermatophyta</taxon>
        <taxon>Magnoliopsida</taxon>
        <taxon>eudicotyledons</taxon>
        <taxon>Gunneridae</taxon>
        <taxon>Pentapetalae</taxon>
        <taxon>asterids</taxon>
        <taxon>campanulids</taxon>
        <taxon>Aquifoliales</taxon>
        <taxon>Aquifoliaceae</taxon>
        <taxon>Ilex</taxon>
    </lineage>
</organism>
<dbReference type="PANTHER" id="PTHR33544:SF14">
    <property type="entry name" value="PROTEIN, PUTATIVE-RELATED"/>
    <property type="match status" value="1"/>
</dbReference>
<sequence length="164" mass="18192">MENNLTPNGWPLGLESMNLRLRAGERSQAAAVAAAEPPPQSLHRHSFSFSSFTSSNLDTESTASFFQDQSVPLGRLIGLRPRNRGSLYFPNTVCFDQHQIVPNRRSGSSVFPNTIGFNQQQIVKTHSRSGSDEMSRGLCVPRLLDVIEKISRSKSSSKTVRVFQ</sequence>
<dbReference type="EMBL" id="CAUOFW020008168">
    <property type="protein sequence ID" value="CAK9181853.1"/>
    <property type="molecule type" value="Genomic_DNA"/>
</dbReference>
<accession>A0ABC8ULI8</accession>